<name>A0AAW1Q8Q5_9CHLO</name>
<gene>
    <name evidence="2" type="ORF">WJX72_004177</name>
</gene>
<dbReference type="PANTHER" id="PTHR33591:SF7">
    <property type="entry name" value="BETA-CAROTENE ISOMERASE D27-LIKE C-TERMINAL DOMAIN-CONTAINING PROTEIN"/>
    <property type="match status" value="1"/>
</dbReference>
<dbReference type="Pfam" id="PF13225">
    <property type="entry name" value="D27-like_C"/>
    <property type="match status" value="1"/>
</dbReference>
<dbReference type="PANTHER" id="PTHR33591">
    <property type="entry name" value="BETA-CAROTENE ISOMERASE D27"/>
    <property type="match status" value="1"/>
</dbReference>
<keyword evidence="3" id="KW-1185">Reference proteome</keyword>
<dbReference type="GO" id="GO:0005506">
    <property type="term" value="F:iron ion binding"/>
    <property type="evidence" value="ECO:0007669"/>
    <property type="project" value="InterPro"/>
</dbReference>
<accession>A0AAW1Q8Q5</accession>
<dbReference type="AlphaFoldDB" id="A0AAW1Q8Q5"/>
<dbReference type="Proteomes" id="UP001489004">
    <property type="component" value="Unassembled WGS sequence"/>
</dbReference>
<organism evidence="2 3">
    <name type="scientific">[Myrmecia] bisecta</name>
    <dbReference type="NCBI Taxonomy" id="41462"/>
    <lineage>
        <taxon>Eukaryota</taxon>
        <taxon>Viridiplantae</taxon>
        <taxon>Chlorophyta</taxon>
        <taxon>core chlorophytes</taxon>
        <taxon>Trebouxiophyceae</taxon>
        <taxon>Trebouxiales</taxon>
        <taxon>Trebouxiaceae</taxon>
        <taxon>Myrmecia</taxon>
    </lineage>
</organism>
<sequence length="164" mass="18267">MVEVSRHLMKGRTAAQQRDAVISGFPQVPALFRKLFPYSKWGAEINAMITPAFFTWLVGPMERREVEVNGVTQKSAVHIERCRYLAESGCVGMCVNLCKSPTQKFFTEQLGMPLTMVPNFENYSCDMVFGQRPTPVEEDEAMQQGCLAACPAGITGTRQCHKLG</sequence>
<evidence type="ECO:0000313" key="3">
    <source>
        <dbReference type="Proteomes" id="UP001489004"/>
    </source>
</evidence>
<protein>
    <recommendedName>
        <fullName evidence="1">Beta-carotene isomerase D27-like C-terminal domain-containing protein</fullName>
    </recommendedName>
</protein>
<comment type="caution">
    <text evidence="2">The sequence shown here is derived from an EMBL/GenBank/DDBJ whole genome shotgun (WGS) entry which is preliminary data.</text>
</comment>
<dbReference type="EMBL" id="JALJOR010000005">
    <property type="protein sequence ID" value="KAK9816719.1"/>
    <property type="molecule type" value="Genomic_DNA"/>
</dbReference>
<dbReference type="InterPro" id="IPR025114">
    <property type="entry name" value="D27-like_C"/>
</dbReference>
<evidence type="ECO:0000313" key="2">
    <source>
        <dbReference type="EMBL" id="KAK9816719.1"/>
    </source>
</evidence>
<proteinExistence type="predicted"/>
<dbReference type="InterPro" id="IPR038938">
    <property type="entry name" value="D27-like"/>
</dbReference>
<reference evidence="2 3" key="1">
    <citation type="journal article" date="2024" name="Nat. Commun.">
        <title>Phylogenomics reveals the evolutionary origins of lichenization in chlorophyte algae.</title>
        <authorList>
            <person name="Puginier C."/>
            <person name="Libourel C."/>
            <person name="Otte J."/>
            <person name="Skaloud P."/>
            <person name="Haon M."/>
            <person name="Grisel S."/>
            <person name="Petersen M."/>
            <person name="Berrin J.G."/>
            <person name="Delaux P.M."/>
            <person name="Dal Grande F."/>
            <person name="Keller J."/>
        </authorList>
    </citation>
    <scope>NUCLEOTIDE SEQUENCE [LARGE SCALE GENOMIC DNA]</scope>
    <source>
        <strain evidence="2 3">SAG 2043</strain>
    </source>
</reference>
<evidence type="ECO:0000259" key="1">
    <source>
        <dbReference type="Pfam" id="PF13225"/>
    </source>
</evidence>
<feature type="domain" description="Beta-carotene isomerase D27-like C-terminal" evidence="1">
    <location>
        <begin position="56"/>
        <end position="138"/>
    </location>
</feature>